<evidence type="ECO:0000313" key="3">
    <source>
        <dbReference type="Proteomes" id="UP000000763"/>
    </source>
</evidence>
<dbReference type="Proteomes" id="UP000000763">
    <property type="component" value="Chromosome 2"/>
</dbReference>
<reference evidence="1" key="1">
    <citation type="submission" date="2002-03" db="EMBL/GenBank/DDBJ databases">
        <title>Oryza sativa nipponbare(GA3) genomic DNA, chromosome 2, BAC clone:OJ1725_H08.</title>
        <authorList>
            <person name="Sasaki T."/>
            <person name="Matsumoto T."/>
            <person name="Yamamoto K."/>
        </authorList>
    </citation>
    <scope>NUCLEOTIDE SEQUENCE</scope>
</reference>
<reference evidence="3" key="4">
    <citation type="journal article" date="2008" name="Nucleic Acids Res.">
        <title>The rice annotation project database (RAP-DB): 2008 update.</title>
        <authorList>
            <consortium name="The rice annotation project (RAP)"/>
        </authorList>
    </citation>
    <scope>GENOME REANNOTATION</scope>
    <source>
        <strain evidence="3">cv. Nipponbare</strain>
    </source>
</reference>
<name>Q6ESP8_ORYSJ</name>
<gene>
    <name evidence="1" type="ORF">OJ1725_H08.46</name>
    <name evidence="2" type="ORF">P0684A08.32</name>
</gene>
<accession>Q6ESP8</accession>
<evidence type="ECO:0000313" key="1">
    <source>
        <dbReference type="EMBL" id="BAD28156.1"/>
    </source>
</evidence>
<reference evidence="3" key="3">
    <citation type="journal article" date="2005" name="Nature">
        <title>The map-based sequence of the rice genome.</title>
        <authorList>
            <consortium name="International rice genome sequencing project (IRGSP)"/>
            <person name="Matsumoto T."/>
            <person name="Wu J."/>
            <person name="Kanamori H."/>
            <person name="Katayose Y."/>
            <person name="Fujisawa M."/>
            <person name="Namiki N."/>
            <person name="Mizuno H."/>
            <person name="Yamamoto K."/>
            <person name="Antonio B.A."/>
            <person name="Baba T."/>
            <person name="Sakata K."/>
            <person name="Nagamura Y."/>
            <person name="Aoki H."/>
            <person name="Arikawa K."/>
            <person name="Arita K."/>
            <person name="Bito T."/>
            <person name="Chiden Y."/>
            <person name="Fujitsuka N."/>
            <person name="Fukunaka R."/>
            <person name="Hamada M."/>
            <person name="Harada C."/>
            <person name="Hayashi A."/>
            <person name="Hijishita S."/>
            <person name="Honda M."/>
            <person name="Hosokawa S."/>
            <person name="Ichikawa Y."/>
            <person name="Idonuma A."/>
            <person name="Iijima M."/>
            <person name="Ikeda M."/>
            <person name="Ikeno M."/>
            <person name="Ito K."/>
            <person name="Ito S."/>
            <person name="Ito T."/>
            <person name="Ito Y."/>
            <person name="Ito Y."/>
            <person name="Iwabuchi A."/>
            <person name="Kamiya K."/>
            <person name="Karasawa W."/>
            <person name="Kurita K."/>
            <person name="Katagiri S."/>
            <person name="Kikuta A."/>
            <person name="Kobayashi H."/>
            <person name="Kobayashi N."/>
            <person name="Machita K."/>
            <person name="Maehara T."/>
            <person name="Masukawa M."/>
            <person name="Mizubayashi T."/>
            <person name="Mukai Y."/>
            <person name="Nagasaki H."/>
            <person name="Nagata Y."/>
            <person name="Naito S."/>
            <person name="Nakashima M."/>
            <person name="Nakama Y."/>
            <person name="Nakamichi Y."/>
            <person name="Nakamura M."/>
            <person name="Meguro A."/>
            <person name="Negishi M."/>
            <person name="Ohta I."/>
            <person name="Ohta T."/>
            <person name="Okamoto M."/>
            <person name="Ono N."/>
            <person name="Saji S."/>
            <person name="Sakaguchi M."/>
            <person name="Sakai K."/>
            <person name="Shibata M."/>
            <person name="Shimokawa T."/>
            <person name="Song J."/>
            <person name="Takazaki Y."/>
            <person name="Terasawa K."/>
            <person name="Tsugane M."/>
            <person name="Tsuji K."/>
            <person name="Ueda S."/>
            <person name="Waki K."/>
            <person name="Yamagata H."/>
            <person name="Yamamoto M."/>
            <person name="Yamamoto S."/>
            <person name="Yamane H."/>
            <person name="Yoshiki S."/>
            <person name="Yoshihara R."/>
            <person name="Yukawa K."/>
            <person name="Zhong H."/>
            <person name="Yano M."/>
            <person name="Yuan Q."/>
            <person name="Ouyang S."/>
            <person name="Liu J."/>
            <person name="Jones K.M."/>
            <person name="Gansberger K."/>
            <person name="Moffat K."/>
            <person name="Hill J."/>
            <person name="Bera J."/>
            <person name="Fadrosh D."/>
            <person name="Jin S."/>
            <person name="Johri S."/>
            <person name="Kim M."/>
            <person name="Overton L."/>
            <person name="Reardon M."/>
            <person name="Tsitrin T."/>
            <person name="Vuong H."/>
            <person name="Weaver B."/>
            <person name="Ciecko A."/>
            <person name="Tallon L."/>
            <person name="Jackson J."/>
            <person name="Pai G."/>
            <person name="Aken S.V."/>
            <person name="Utterback T."/>
            <person name="Reidmuller S."/>
            <person name="Feldblyum T."/>
            <person name="Hsiao J."/>
            <person name="Zismann V."/>
            <person name="Iobst S."/>
            <person name="de Vazeille A.R."/>
            <person name="Buell C.R."/>
            <person name="Ying K."/>
            <person name="Li Y."/>
            <person name="Lu T."/>
            <person name="Huang Y."/>
            <person name="Zhao Q."/>
            <person name="Feng Q."/>
            <person name="Zhang L."/>
            <person name="Zhu J."/>
            <person name="Weng Q."/>
            <person name="Mu J."/>
            <person name="Lu Y."/>
            <person name="Fan D."/>
            <person name="Liu Y."/>
            <person name="Guan J."/>
            <person name="Zhang Y."/>
            <person name="Yu S."/>
            <person name="Liu X."/>
            <person name="Zhang Y."/>
            <person name="Hong G."/>
            <person name="Han B."/>
            <person name="Choisne N."/>
            <person name="Demange N."/>
            <person name="Orjeda G."/>
            <person name="Samain S."/>
            <person name="Cattolico L."/>
            <person name="Pelletier E."/>
            <person name="Couloux A."/>
            <person name="Segurens B."/>
            <person name="Wincker P."/>
            <person name="D'Hont A."/>
            <person name="Scarpelli C."/>
            <person name="Weissenbach J."/>
            <person name="Salanoubat M."/>
            <person name="Quetier F."/>
            <person name="Yu Y."/>
            <person name="Kim H.R."/>
            <person name="Rambo T."/>
            <person name="Currie J."/>
            <person name="Collura K."/>
            <person name="Luo M."/>
            <person name="Yang T."/>
            <person name="Ammiraju J.S.S."/>
            <person name="Engler F."/>
            <person name="Soderlund C."/>
            <person name="Wing R.A."/>
            <person name="Palmer L.E."/>
            <person name="de la Bastide M."/>
            <person name="Spiegel L."/>
            <person name="Nascimento L."/>
            <person name="Zutavern T."/>
            <person name="O'Shaughnessy A."/>
            <person name="Dike S."/>
            <person name="Dedhia N."/>
            <person name="Preston R."/>
            <person name="Balija V."/>
            <person name="McCombie W.R."/>
            <person name="Chow T."/>
            <person name="Chen H."/>
            <person name="Chung M."/>
            <person name="Chen C."/>
            <person name="Shaw J."/>
            <person name="Wu H."/>
            <person name="Hsiao K."/>
            <person name="Chao Y."/>
            <person name="Chu M."/>
            <person name="Cheng C."/>
            <person name="Hour A."/>
            <person name="Lee P."/>
            <person name="Lin S."/>
            <person name="Lin Y."/>
            <person name="Liou J."/>
            <person name="Liu S."/>
            <person name="Hsing Y."/>
            <person name="Raghuvanshi S."/>
            <person name="Mohanty A."/>
            <person name="Bharti A.K."/>
            <person name="Gaur A."/>
            <person name="Gupta V."/>
            <person name="Kumar D."/>
            <person name="Ravi V."/>
            <person name="Vij S."/>
            <person name="Kapur A."/>
            <person name="Khurana P."/>
            <person name="Khurana P."/>
            <person name="Khurana J.P."/>
            <person name="Tyagi A.K."/>
            <person name="Gaikwad K."/>
            <person name="Singh A."/>
            <person name="Dalal V."/>
            <person name="Srivastava S."/>
            <person name="Dixit A."/>
            <person name="Pal A.K."/>
            <person name="Ghazi I.A."/>
            <person name="Yadav M."/>
            <person name="Pandit A."/>
            <person name="Bhargava A."/>
            <person name="Sureshbabu K."/>
            <person name="Batra K."/>
            <person name="Sharma T.R."/>
            <person name="Mohapatra T."/>
            <person name="Singh N.K."/>
            <person name="Messing J."/>
            <person name="Nelson A.B."/>
            <person name="Fuks G."/>
            <person name="Kavchok S."/>
            <person name="Keizer G."/>
            <person name="Linton E."/>
            <person name="Llaca V."/>
            <person name="Song R."/>
            <person name="Tanyolac B."/>
            <person name="Young S."/>
            <person name="Ho-Il K."/>
            <person name="Hahn J.H."/>
            <person name="Sangsakoo G."/>
            <person name="Vanavichit A."/>
            <person name="de Mattos Luiz.A.T."/>
            <person name="Zimmer P.D."/>
            <person name="Malone G."/>
            <person name="Dellagostin O."/>
            <person name="de Oliveira A.C."/>
            <person name="Bevan M."/>
            <person name="Bancroft I."/>
            <person name="Minx P."/>
            <person name="Cordum H."/>
            <person name="Wilson R."/>
            <person name="Cheng Z."/>
            <person name="Jin W."/>
            <person name="Jiang J."/>
            <person name="Leong S.A."/>
            <person name="Iwama H."/>
            <person name="Gojobori T."/>
            <person name="Itoh T."/>
            <person name="Niimura Y."/>
            <person name="Fujii Y."/>
            <person name="Habara T."/>
            <person name="Sakai H."/>
            <person name="Sato Y."/>
            <person name="Wilson G."/>
            <person name="Kumar K."/>
            <person name="McCouch S."/>
            <person name="Juretic N."/>
            <person name="Hoen D."/>
            <person name="Wright S."/>
            <person name="Bruskiewich R."/>
            <person name="Bureau T."/>
            <person name="Miyao A."/>
            <person name="Hirochika H."/>
            <person name="Nishikawa T."/>
            <person name="Kadowaki K."/>
            <person name="Sugiura M."/>
            <person name="Burr B."/>
            <person name="Sasaki T."/>
        </authorList>
    </citation>
    <scope>NUCLEOTIDE SEQUENCE [LARGE SCALE GENOMIC DNA]</scope>
    <source>
        <strain evidence="3">cv. Nipponbare</strain>
    </source>
</reference>
<dbReference type="AlphaFoldDB" id="Q6ESP8"/>
<dbReference type="EMBL" id="AP004858">
    <property type="protein sequence ID" value="BAD28156.1"/>
    <property type="molecule type" value="Genomic_DNA"/>
</dbReference>
<proteinExistence type="predicted"/>
<evidence type="ECO:0000313" key="2">
    <source>
        <dbReference type="EMBL" id="BAD28322.1"/>
    </source>
</evidence>
<reference evidence="2" key="2">
    <citation type="submission" date="2002-04" db="EMBL/GenBank/DDBJ databases">
        <title>Oryza sativa nipponbare(GA3) genomic DNA, chromosome 2, PAC clone:P0684A08.</title>
        <authorList>
            <person name="Sasaki T."/>
            <person name="Matsumoto T."/>
            <person name="Yamamoto K."/>
        </authorList>
    </citation>
    <scope>NUCLEOTIDE SEQUENCE</scope>
</reference>
<protein>
    <submittedName>
        <fullName evidence="2">Uncharacterized protein</fullName>
    </submittedName>
</protein>
<dbReference type="EMBL" id="AP005055">
    <property type="protein sequence ID" value="BAD28322.1"/>
    <property type="molecule type" value="Genomic_DNA"/>
</dbReference>
<organism evidence="2 3">
    <name type="scientific">Oryza sativa subsp. japonica</name>
    <name type="common">Rice</name>
    <dbReference type="NCBI Taxonomy" id="39947"/>
    <lineage>
        <taxon>Eukaryota</taxon>
        <taxon>Viridiplantae</taxon>
        <taxon>Streptophyta</taxon>
        <taxon>Embryophyta</taxon>
        <taxon>Tracheophyta</taxon>
        <taxon>Spermatophyta</taxon>
        <taxon>Magnoliopsida</taxon>
        <taxon>Liliopsida</taxon>
        <taxon>Poales</taxon>
        <taxon>Poaceae</taxon>
        <taxon>BOP clade</taxon>
        <taxon>Oryzoideae</taxon>
        <taxon>Oryzeae</taxon>
        <taxon>Oryzinae</taxon>
        <taxon>Oryza</taxon>
        <taxon>Oryza sativa</taxon>
    </lineage>
</organism>
<sequence>MQAAKSLKIVQAITLLSGYLAESNWAMVQEMGEKTPQWFLRYGQFSTCSKYNFKKNSSQEYICRSNRVEMLLRKMTKQNST</sequence>